<gene>
    <name evidence="1" type="ORF">VNO77_14548</name>
</gene>
<dbReference type="EMBL" id="JAYMYQ010000003">
    <property type="protein sequence ID" value="KAK7344662.1"/>
    <property type="molecule type" value="Genomic_DNA"/>
</dbReference>
<proteinExistence type="predicted"/>
<dbReference type="AlphaFoldDB" id="A0AAN9M3K0"/>
<evidence type="ECO:0000313" key="1">
    <source>
        <dbReference type="EMBL" id="KAK7344662.1"/>
    </source>
</evidence>
<evidence type="ECO:0000313" key="2">
    <source>
        <dbReference type="Proteomes" id="UP001367508"/>
    </source>
</evidence>
<reference evidence="1 2" key="1">
    <citation type="submission" date="2024-01" db="EMBL/GenBank/DDBJ databases">
        <title>The genomes of 5 underutilized Papilionoideae crops provide insights into root nodulation and disease resistanc.</title>
        <authorList>
            <person name="Jiang F."/>
        </authorList>
    </citation>
    <scope>NUCLEOTIDE SEQUENCE [LARGE SCALE GENOMIC DNA]</scope>
    <source>
        <strain evidence="1">LVBAO_FW01</strain>
        <tissue evidence="1">Leaves</tissue>
    </source>
</reference>
<accession>A0AAN9M3K0</accession>
<name>A0AAN9M3K0_CANGL</name>
<keyword evidence="2" id="KW-1185">Reference proteome</keyword>
<organism evidence="1 2">
    <name type="scientific">Canavalia gladiata</name>
    <name type="common">Sword bean</name>
    <name type="synonym">Dolichos gladiatus</name>
    <dbReference type="NCBI Taxonomy" id="3824"/>
    <lineage>
        <taxon>Eukaryota</taxon>
        <taxon>Viridiplantae</taxon>
        <taxon>Streptophyta</taxon>
        <taxon>Embryophyta</taxon>
        <taxon>Tracheophyta</taxon>
        <taxon>Spermatophyta</taxon>
        <taxon>Magnoliopsida</taxon>
        <taxon>eudicotyledons</taxon>
        <taxon>Gunneridae</taxon>
        <taxon>Pentapetalae</taxon>
        <taxon>rosids</taxon>
        <taxon>fabids</taxon>
        <taxon>Fabales</taxon>
        <taxon>Fabaceae</taxon>
        <taxon>Papilionoideae</taxon>
        <taxon>50 kb inversion clade</taxon>
        <taxon>NPAAA clade</taxon>
        <taxon>indigoferoid/millettioid clade</taxon>
        <taxon>Phaseoleae</taxon>
        <taxon>Canavalia</taxon>
    </lineage>
</organism>
<sequence length="159" mass="18013">MGRLHPVPVRAVMSLMSFAGLYRKYDQLKDMQNPRGPPVKNTLHKIKAQILTYIESKNRQEVDPILVPVHTKLVKKGNSGCMAIIVTSPLISWYFLNQQLKRPSCTCMITSRIRGHLQAKAANPDSLGHRMMAMVYSNPRGRSHSRIRLNLQHPCEGAE</sequence>
<protein>
    <submittedName>
        <fullName evidence="1">Uncharacterized protein</fullName>
    </submittedName>
</protein>
<comment type="caution">
    <text evidence="1">The sequence shown here is derived from an EMBL/GenBank/DDBJ whole genome shotgun (WGS) entry which is preliminary data.</text>
</comment>
<dbReference type="Proteomes" id="UP001367508">
    <property type="component" value="Unassembled WGS sequence"/>
</dbReference>